<evidence type="ECO:0000256" key="4">
    <source>
        <dbReference type="ARBA" id="ARBA00023136"/>
    </source>
</evidence>
<dbReference type="InterPro" id="IPR033985">
    <property type="entry name" value="SusD-like_N"/>
</dbReference>
<dbReference type="OrthoDB" id="617686at2"/>
<evidence type="ECO:0000256" key="1">
    <source>
        <dbReference type="ARBA" id="ARBA00004442"/>
    </source>
</evidence>
<feature type="domain" description="RagB/SusD" evidence="6">
    <location>
        <begin position="332"/>
        <end position="506"/>
    </location>
</feature>
<evidence type="ECO:0000259" key="6">
    <source>
        <dbReference type="Pfam" id="PF07980"/>
    </source>
</evidence>
<comment type="similarity">
    <text evidence="2">Belongs to the SusD family.</text>
</comment>
<dbReference type="STRING" id="1297750.SAMN05444405_106203"/>
<sequence length="506" mass="56619">MKKYKLSSLLLILGVFILTSCGDDFLTVYPTESQQAGGAATEGAIKSNLASCYQILLFDSYANNNYNSIPLMSDLRSDDIYKGGGDASDQHQLYLLSLFTSTPAEDLDGLWSIFYSGLARCNNAIIACENAVSVPEANLNQYKAEAHFLRAYYMHWLWKFWGNIPYFEQPLEAPYMAKQYSANEIYNKIIADLDFAIADNKLPMAVSGANLGRVTKAAAMMLKARVVMYQKDTSRYGDVTKDMAEIINSGKYDLMTDFASMWLDENEFCKESIFESNQLPEGKTWSSGWSGYGTNLPAFISPNNLSAGSKTGDFKGGWGFGPVRQAAWNMYEDGDTRREGSINKWESDKYSARFQNTGLFQAKYAARVGYNPQGDTDLNYCNNFRIFRYSEALLNYAEMIVMNGQAAVGGVTAQSCLDKIRKRAFGKDSSIPATAANIKLERRREFLGEGLRFWDIVRWGDTSLLTESTALSTRTWNDNKKYLPIPQAEMDKTAGSDFALVQNPGY</sequence>
<accession>A0A1M5AB15</accession>
<evidence type="ECO:0000256" key="3">
    <source>
        <dbReference type="ARBA" id="ARBA00022729"/>
    </source>
</evidence>
<dbReference type="GO" id="GO:0009279">
    <property type="term" value="C:cell outer membrane"/>
    <property type="evidence" value="ECO:0007669"/>
    <property type="project" value="UniProtKB-SubCell"/>
</dbReference>
<evidence type="ECO:0000313" key="9">
    <source>
        <dbReference type="Proteomes" id="UP000184509"/>
    </source>
</evidence>
<keyword evidence="9" id="KW-1185">Reference proteome</keyword>
<dbReference type="InterPro" id="IPR011990">
    <property type="entry name" value="TPR-like_helical_dom_sf"/>
</dbReference>
<dbReference type="EMBL" id="FQTV01000006">
    <property type="protein sequence ID" value="SHF27277.1"/>
    <property type="molecule type" value="Genomic_DNA"/>
</dbReference>
<comment type="subcellular location">
    <subcellularLocation>
        <location evidence="1">Cell outer membrane</location>
    </subcellularLocation>
</comment>
<dbReference type="Proteomes" id="UP000184509">
    <property type="component" value="Unassembled WGS sequence"/>
</dbReference>
<proteinExistence type="inferred from homology"/>
<keyword evidence="4" id="KW-0472">Membrane</keyword>
<dbReference type="Pfam" id="PF07980">
    <property type="entry name" value="SusD_RagB"/>
    <property type="match status" value="1"/>
</dbReference>
<feature type="domain" description="SusD-like N-terminal" evidence="7">
    <location>
        <begin position="105"/>
        <end position="226"/>
    </location>
</feature>
<dbReference type="SUPFAM" id="SSF48452">
    <property type="entry name" value="TPR-like"/>
    <property type="match status" value="1"/>
</dbReference>
<keyword evidence="5" id="KW-0998">Cell outer membrane</keyword>
<dbReference type="Gene3D" id="1.25.40.390">
    <property type="match status" value="1"/>
</dbReference>
<dbReference type="RefSeq" id="WP_073400923.1">
    <property type="nucleotide sequence ID" value="NZ_FQTV01000006.1"/>
</dbReference>
<dbReference type="PROSITE" id="PS51257">
    <property type="entry name" value="PROKAR_LIPOPROTEIN"/>
    <property type="match status" value="1"/>
</dbReference>
<dbReference type="InterPro" id="IPR012944">
    <property type="entry name" value="SusD_RagB_dom"/>
</dbReference>
<dbReference type="CDD" id="cd08977">
    <property type="entry name" value="SusD"/>
    <property type="match status" value="1"/>
</dbReference>
<organism evidence="8 9">
    <name type="scientific">Bacteroides luti</name>
    <dbReference type="NCBI Taxonomy" id="1297750"/>
    <lineage>
        <taxon>Bacteria</taxon>
        <taxon>Pseudomonadati</taxon>
        <taxon>Bacteroidota</taxon>
        <taxon>Bacteroidia</taxon>
        <taxon>Bacteroidales</taxon>
        <taxon>Bacteroidaceae</taxon>
        <taxon>Bacteroides</taxon>
    </lineage>
</organism>
<gene>
    <name evidence="8" type="ORF">SAMN05444405_106203</name>
</gene>
<keyword evidence="3" id="KW-0732">Signal</keyword>
<dbReference type="AlphaFoldDB" id="A0A1M5AB15"/>
<evidence type="ECO:0000313" key="8">
    <source>
        <dbReference type="EMBL" id="SHF27277.1"/>
    </source>
</evidence>
<protein>
    <submittedName>
        <fullName evidence="8">Starch-binding associating with outer membrane</fullName>
    </submittedName>
</protein>
<evidence type="ECO:0000256" key="2">
    <source>
        <dbReference type="ARBA" id="ARBA00006275"/>
    </source>
</evidence>
<name>A0A1M5AB15_9BACE</name>
<evidence type="ECO:0000256" key="5">
    <source>
        <dbReference type="ARBA" id="ARBA00023237"/>
    </source>
</evidence>
<evidence type="ECO:0000259" key="7">
    <source>
        <dbReference type="Pfam" id="PF14322"/>
    </source>
</evidence>
<dbReference type="Pfam" id="PF14322">
    <property type="entry name" value="SusD-like_3"/>
    <property type="match status" value="1"/>
</dbReference>
<reference evidence="8 9" key="1">
    <citation type="submission" date="2016-11" db="EMBL/GenBank/DDBJ databases">
        <authorList>
            <person name="Jaros S."/>
            <person name="Januszkiewicz K."/>
            <person name="Wedrychowicz H."/>
        </authorList>
    </citation>
    <scope>NUCLEOTIDE SEQUENCE [LARGE SCALE GENOMIC DNA]</scope>
    <source>
        <strain evidence="8 9">DSM 26991</strain>
    </source>
</reference>